<organism evidence="1 2">
    <name type="scientific">Phytophthora fragariaefolia</name>
    <dbReference type="NCBI Taxonomy" id="1490495"/>
    <lineage>
        <taxon>Eukaryota</taxon>
        <taxon>Sar</taxon>
        <taxon>Stramenopiles</taxon>
        <taxon>Oomycota</taxon>
        <taxon>Peronosporomycetes</taxon>
        <taxon>Peronosporales</taxon>
        <taxon>Peronosporaceae</taxon>
        <taxon>Phytophthora</taxon>
    </lineage>
</organism>
<proteinExistence type="predicted"/>
<evidence type="ECO:0000313" key="1">
    <source>
        <dbReference type="EMBL" id="GMF59595.1"/>
    </source>
</evidence>
<name>A0A9W6YDJ5_9STRA</name>
<evidence type="ECO:0000313" key="2">
    <source>
        <dbReference type="Proteomes" id="UP001165121"/>
    </source>
</evidence>
<keyword evidence="2" id="KW-1185">Reference proteome</keyword>
<dbReference type="OrthoDB" id="43583at2759"/>
<dbReference type="EMBL" id="BSXT01005068">
    <property type="protein sequence ID" value="GMF59595.1"/>
    <property type="molecule type" value="Genomic_DNA"/>
</dbReference>
<comment type="caution">
    <text evidence="1">The sequence shown here is derived from an EMBL/GenBank/DDBJ whole genome shotgun (WGS) entry which is preliminary data.</text>
</comment>
<sequence>MNIRRVRPDLNDQLEVALDYTAYAIRASYHSVLRASPAQLLFGEDMITRRRSSNAPHPGARAEETDPVAKGPYVVKNVYDNGNVLLDTGSSEYRVNIRRISRVDLLQRHPAMRENDILLHPVGTTPVLTEA</sequence>
<dbReference type="AlphaFoldDB" id="A0A9W6YDJ5"/>
<reference evidence="1" key="1">
    <citation type="submission" date="2023-04" db="EMBL/GenBank/DDBJ databases">
        <title>Phytophthora fragariaefolia NBRC 109709.</title>
        <authorList>
            <person name="Ichikawa N."/>
            <person name="Sato H."/>
            <person name="Tonouchi N."/>
        </authorList>
    </citation>
    <scope>NUCLEOTIDE SEQUENCE</scope>
    <source>
        <strain evidence="1">NBRC 109709</strain>
    </source>
</reference>
<protein>
    <submittedName>
        <fullName evidence="1">Unnamed protein product</fullName>
    </submittedName>
</protein>
<gene>
    <name evidence="1" type="ORF">Pfra01_002578100</name>
</gene>
<dbReference type="Proteomes" id="UP001165121">
    <property type="component" value="Unassembled WGS sequence"/>
</dbReference>
<accession>A0A9W6YDJ5</accession>